<comment type="caution">
    <text evidence="2">The sequence shown here is derived from an EMBL/GenBank/DDBJ whole genome shotgun (WGS) entry which is preliminary data.</text>
</comment>
<gene>
    <name evidence="2" type="ORF">EYF80_043386</name>
</gene>
<feature type="compositionally biased region" description="Basic and acidic residues" evidence="1">
    <location>
        <begin position="58"/>
        <end position="70"/>
    </location>
</feature>
<organism evidence="2 3">
    <name type="scientific">Liparis tanakae</name>
    <name type="common">Tanaka's snailfish</name>
    <dbReference type="NCBI Taxonomy" id="230148"/>
    <lineage>
        <taxon>Eukaryota</taxon>
        <taxon>Metazoa</taxon>
        <taxon>Chordata</taxon>
        <taxon>Craniata</taxon>
        <taxon>Vertebrata</taxon>
        <taxon>Euteleostomi</taxon>
        <taxon>Actinopterygii</taxon>
        <taxon>Neopterygii</taxon>
        <taxon>Teleostei</taxon>
        <taxon>Neoteleostei</taxon>
        <taxon>Acanthomorphata</taxon>
        <taxon>Eupercaria</taxon>
        <taxon>Perciformes</taxon>
        <taxon>Cottioidei</taxon>
        <taxon>Cottales</taxon>
        <taxon>Liparidae</taxon>
        <taxon>Liparis</taxon>
    </lineage>
</organism>
<evidence type="ECO:0000256" key="1">
    <source>
        <dbReference type="SAM" id="MobiDB-lite"/>
    </source>
</evidence>
<accession>A0A4Z2FZV0</accession>
<dbReference type="EMBL" id="SRLO01000789">
    <property type="protein sequence ID" value="TNN46420.1"/>
    <property type="molecule type" value="Genomic_DNA"/>
</dbReference>
<feature type="region of interest" description="Disordered" evidence="1">
    <location>
        <begin position="1"/>
        <end position="87"/>
    </location>
</feature>
<evidence type="ECO:0000313" key="2">
    <source>
        <dbReference type="EMBL" id="TNN46420.1"/>
    </source>
</evidence>
<dbReference type="Proteomes" id="UP000314294">
    <property type="component" value="Unassembled WGS sequence"/>
</dbReference>
<protein>
    <submittedName>
        <fullName evidence="2">Uncharacterized protein</fullName>
    </submittedName>
</protein>
<feature type="compositionally biased region" description="Basic residues" evidence="1">
    <location>
        <begin position="1"/>
        <end position="11"/>
    </location>
</feature>
<reference evidence="2 3" key="1">
    <citation type="submission" date="2019-03" db="EMBL/GenBank/DDBJ databases">
        <title>First draft genome of Liparis tanakae, snailfish: a comprehensive survey of snailfish specific genes.</title>
        <authorList>
            <person name="Kim W."/>
            <person name="Song I."/>
            <person name="Jeong J.-H."/>
            <person name="Kim D."/>
            <person name="Kim S."/>
            <person name="Ryu S."/>
            <person name="Song J.Y."/>
            <person name="Lee S.K."/>
        </authorList>
    </citation>
    <scope>NUCLEOTIDE SEQUENCE [LARGE SCALE GENOMIC DNA]</scope>
    <source>
        <tissue evidence="2">Muscle</tissue>
    </source>
</reference>
<keyword evidence="3" id="KW-1185">Reference proteome</keyword>
<proteinExistence type="predicted"/>
<evidence type="ECO:0000313" key="3">
    <source>
        <dbReference type="Proteomes" id="UP000314294"/>
    </source>
</evidence>
<dbReference type="AlphaFoldDB" id="A0A4Z2FZV0"/>
<feature type="compositionally biased region" description="Basic and acidic residues" evidence="1">
    <location>
        <begin position="12"/>
        <end position="30"/>
    </location>
</feature>
<name>A0A4Z2FZV0_9TELE</name>
<sequence>MSAKLRHHNRSSQHDSVRHRGLEDQREQRRSVTYKLPAAGRGVQGPGCYSRGVQGPGRDCEAFGDRDMTARRSRTGLLQPRRSGTGP</sequence>